<sequence>MYDCLSYTWGNPLFKKFLSPNQRKELRDKEAYKIDLDGKIMSVTKNLWDALNQLGSSQPPSASSHQRQNRIWIDALCINQEDDKNEKPHQLGMMARIYNQAQNVVVWLGPVTPDDPKLETALLVMDRLKSIPQEKLKTEVLYDLRQVQMYENLGIEPIDSAEWDIFASFILRAWFGRMWVVQEAFFAKNFIIYCGEEIIEWSRIAAASRVLKETRMGRLLNEKVMEATEDEDEDGNEEEDGDENEEKAKVEVKDEDKEQTNSKYISNPISNQFLYTDIRTIGSSIKLERLLAYSRYFGATEDKDRVFAVLNMWKPDWGPSGDKTTSNFIREISTAREAYMRATIVSIRETNDLNMLSLVEDKSVRTKARKEDKLPSWVPDFGALPICEPLAGVPRAAPGQERWNTSEGLQKKWQLPPVTKEPLLSVKGFRIDEIIEFAATDLDIIDEHQMFTLLKILSSFLEADTAHSSRTDAMEPFWKTLIKNTYRGKPAEDDARRAFPYLIAHFVWELDIELNDLQEALDEAEEGDYRKDAKRKFDKFSTVNSDTKSLIEKLSAKENSVIPTWEFIQETLKLANARDLSEEAQNNKEAIIDSFRSAYTCRRLFRTRGNLLGVSAQSLKEGDAVWVVAGAAVPFLLRKLPNGNQELVGEAYVHGIMQGEAVSRQGKSEPQEIHLE</sequence>
<dbReference type="AlphaFoldDB" id="A0A8H4W7T2"/>
<dbReference type="InterPro" id="IPR010730">
    <property type="entry name" value="HET"/>
</dbReference>
<dbReference type="InterPro" id="IPR052895">
    <property type="entry name" value="HetReg/Transcr_Mod"/>
</dbReference>
<organism evidence="3 4">
    <name type="scientific">Cudoniella acicularis</name>
    <dbReference type="NCBI Taxonomy" id="354080"/>
    <lineage>
        <taxon>Eukaryota</taxon>
        <taxon>Fungi</taxon>
        <taxon>Dikarya</taxon>
        <taxon>Ascomycota</taxon>
        <taxon>Pezizomycotina</taxon>
        <taxon>Leotiomycetes</taxon>
        <taxon>Helotiales</taxon>
        <taxon>Tricladiaceae</taxon>
        <taxon>Cudoniella</taxon>
    </lineage>
</organism>
<evidence type="ECO:0000313" key="3">
    <source>
        <dbReference type="EMBL" id="KAF4637062.1"/>
    </source>
</evidence>
<comment type="caution">
    <text evidence="3">The sequence shown here is derived from an EMBL/GenBank/DDBJ whole genome shotgun (WGS) entry which is preliminary data.</text>
</comment>
<accession>A0A8H4W7T2</accession>
<dbReference type="Pfam" id="PF26639">
    <property type="entry name" value="Het-6_barrel"/>
    <property type="match status" value="1"/>
</dbReference>
<feature type="compositionally biased region" description="Acidic residues" evidence="1">
    <location>
        <begin position="227"/>
        <end position="245"/>
    </location>
</feature>
<dbReference type="Proteomes" id="UP000566819">
    <property type="component" value="Unassembled WGS sequence"/>
</dbReference>
<feature type="domain" description="Heterokaryon incompatibility" evidence="2">
    <location>
        <begin position="2"/>
        <end position="183"/>
    </location>
</feature>
<reference evidence="3 4" key="1">
    <citation type="submission" date="2020-03" db="EMBL/GenBank/DDBJ databases">
        <title>Draft Genome Sequence of Cudoniella acicularis.</title>
        <authorList>
            <person name="Buettner E."/>
            <person name="Kellner H."/>
        </authorList>
    </citation>
    <scope>NUCLEOTIDE SEQUENCE [LARGE SCALE GENOMIC DNA]</scope>
    <source>
        <strain evidence="3 4">DSM 108380</strain>
    </source>
</reference>
<evidence type="ECO:0000259" key="2">
    <source>
        <dbReference type="Pfam" id="PF06985"/>
    </source>
</evidence>
<name>A0A8H4W7T2_9HELO</name>
<gene>
    <name evidence="3" type="ORF">G7Y89_g1030</name>
</gene>
<dbReference type="Pfam" id="PF06985">
    <property type="entry name" value="HET"/>
    <property type="match status" value="1"/>
</dbReference>
<dbReference type="PANTHER" id="PTHR24148">
    <property type="entry name" value="ANKYRIN REPEAT DOMAIN-CONTAINING PROTEIN 39 HOMOLOG-RELATED"/>
    <property type="match status" value="1"/>
</dbReference>
<feature type="region of interest" description="Disordered" evidence="1">
    <location>
        <begin position="222"/>
        <end position="261"/>
    </location>
</feature>
<evidence type="ECO:0000256" key="1">
    <source>
        <dbReference type="SAM" id="MobiDB-lite"/>
    </source>
</evidence>
<dbReference type="EMBL" id="JAAMPI010000037">
    <property type="protein sequence ID" value="KAF4637062.1"/>
    <property type="molecule type" value="Genomic_DNA"/>
</dbReference>
<evidence type="ECO:0000313" key="4">
    <source>
        <dbReference type="Proteomes" id="UP000566819"/>
    </source>
</evidence>
<protein>
    <recommendedName>
        <fullName evidence="2">Heterokaryon incompatibility domain-containing protein</fullName>
    </recommendedName>
</protein>
<proteinExistence type="predicted"/>
<dbReference type="PANTHER" id="PTHR24148:SF73">
    <property type="entry name" value="HET DOMAIN PROTEIN (AFU_ORTHOLOGUE AFUA_8G01020)"/>
    <property type="match status" value="1"/>
</dbReference>
<feature type="compositionally biased region" description="Basic and acidic residues" evidence="1">
    <location>
        <begin position="246"/>
        <end position="260"/>
    </location>
</feature>
<keyword evidence="4" id="KW-1185">Reference proteome</keyword>
<dbReference type="OrthoDB" id="3548654at2759"/>